<dbReference type="PRINTS" id="PR00036">
    <property type="entry name" value="HTHLACI"/>
</dbReference>
<dbReference type="InterPro" id="IPR028082">
    <property type="entry name" value="Peripla_BP_I"/>
</dbReference>
<accession>A0A841BS89</accession>
<evidence type="ECO:0000256" key="2">
    <source>
        <dbReference type="ARBA" id="ARBA00023125"/>
    </source>
</evidence>
<evidence type="ECO:0000256" key="1">
    <source>
        <dbReference type="ARBA" id="ARBA00023015"/>
    </source>
</evidence>
<reference evidence="5 6" key="1">
    <citation type="submission" date="2020-08" db="EMBL/GenBank/DDBJ databases">
        <title>Sequencing the genomes of 1000 actinobacteria strains.</title>
        <authorList>
            <person name="Klenk H.-P."/>
        </authorList>
    </citation>
    <scope>NUCLEOTIDE SEQUENCE [LARGE SCALE GENOMIC DNA]</scope>
    <source>
        <strain evidence="5 6">DSM 45362</strain>
    </source>
</reference>
<dbReference type="InterPro" id="IPR046335">
    <property type="entry name" value="LacI/GalR-like_sensor"/>
</dbReference>
<dbReference type="SUPFAM" id="SSF47413">
    <property type="entry name" value="lambda repressor-like DNA-binding domains"/>
    <property type="match status" value="1"/>
</dbReference>
<gene>
    <name evidence="5" type="ORF">F4553_002971</name>
</gene>
<dbReference type="GO" id="GO:0000976">
    <property type="term" value="F:transcription cis-regulatory region binding"/>
    <property type="evidence" value="ECO:0007669"/>
    <property type="project" value="TreeGrafter"/>
</dbReference>
<keyword evidence="6" id="KW-1185">Reference proteome</keyword>
<dbReference type="InterPro" id="IPR010982">
    <property type="entry name" value="Lambda_DNA-bd_dom_sf"/>
</dbReference>
<dbReference type="Gene3D" id="1.10.260.40">
    <property type="entry name" value="lambda repressor-like DNA-binding domains"/>
    <property type="match status" value="1"/>
</dbReference>
<dbReference type="Proteomes" id="UP000587527">
    <property type="component" value="Unassembled WGS sequence"/>
</dbReference>
<dbReference type="CDD" id="cd01392">
    <property type="entry name" value="HTH_LacI"/>
    <property type="match status" value="1"/>
</dbReference>
<evidence type="ECO:0000259" key="4">
    <source>
        <dbReference type="PROSITE" id="PS50932"/>
    </source>
</evidence>
<dbReference type="GO" id="GO:0003700">
    <property type="term" value="F:DNA-binding transcription factor activity"/>
    <property type="evidence" value="ECO:0007669"/>
    <property type="project" value="TreeGrafter"/>
</dbReference>
<proteinExistence type="predicted"/>
<keyword evidence="1" id="KW-0805">Transcription regulation</keyword>
<sequence length="346" mass="37289">MTKRPTIRDVAALAGVSVATVSRVLSGDYPVAGATRTRVQRAVRELDYVVNAHARALSGTTSKVVALVVREVVSPFYARIAAGVEEQATEAHRLCLVCTTHGDPDRELEVIKLMREQQADAVILVGGVVENADYRERMYRYAQGLEDAGTRLVLCGRPSLGPDFPAISVEYDNAGGAFAATSQLLSGGHRRIAMLAGEPGLTTSDERIDGYRRAMAAFGAPIDPALIRHGWMSHEEGRRHVRELLAGRTAFTAIFAANDQMAAGALMELRAAGLRCPEDVSIIGYDDSPFAQDLWPALNSVHVPLDELGRTAVRLALAKSTGAPSRQQVMLGTHVVIRNSVRPATR</sequence>
<evidence type="ECO:0000313" key="6">
    <source>
        <dbReference type="Proteomes" id="UP000587527"/>
    </source>
</evidence>
<dbReference type="SUPFAM" id="SSF53822">
    <property type="entry name" value="Periplasmic binding protein-like I"/>
    <property type="match status" value="1"/>
</dbReference>
<evidence type="ECO:0000256" key="3">
    <source>
        <dbReference type="ARBA" id="ARBA00023163"/>
    </source>
</evidence>
<dbReference type="Pfam" id="PF00356">
    <property type="entry name" value="LacI"/>
    <property type="match status" value="1"/>
</dbReference>
<keyword evidence="3" id="KW-0804">Transcription</keyword>
<keyword evidence="2" id="KW-0238">DNA-binding</keyword>
<dbReference type="Gene3D" id="3.40.50.2300">
    <property type="match status" value="2"/>
</dbReference>
<protein>
    <submittedName>
        <fullName evidence="5">LacI family transcriptional regulator</fullName>
    </submittedName>
</protein>
<dbReference type="RefSeq" id="WP_184836314.1">
    <property type="nucleotide sequence ID" value="NZ_JACHMN010000002.1"/>
</dbReference>
<organism evidence="5 6">
    <name type="scientific">Allocatelliglobosispora scoriae</name>
    <dbReference type="NCBI Taxonomy" id="643052"/>
    <lineage>
        <taxon>Bacteria</taxon>
        <taxon>Bacillati</taxon>
        <taxon>Actinomycetota</taxon>
        <taxon>Actinomycetes</taxon>
        <taxon>Micromonosporales</taxon>
        <taxon>Micromonosporaceae</taxon>
        <taxon>Allocatelliglobosispora</taxon>
    </lineage>
</organism>
<dbReference type="InterPro" id="IPR000843">
    <property type="entry name" value="HTH_LacI"/>
</dbReference>
<comment type="caution">
    <text evidence="5">The sequence shown here is derived from an EMBL/GenBank/DDBJ whole genome shotgun (WGS) entry which is preliminary data.</text>
</comment>
<dbReference type="PROSITE" id="PS50932">
    <property type="entry name" value="HTH_LACI_2"/>
    <property type="match status" value="1"/>
</dbReference>
<dbReference type="SMART" id="SM00354">
    <property type="entry name" value="HTH_LACI"/>
    <property type="match status" value="1"/>
</dbReference>
<dbReference type="PANTHER" id="PTHR30146:SF153">
    <property type="entry name" value="LACTOSE OPERON REPRESSOR"/>
    <property type="match status" value="1"/>
</dbReference>
<dbReference type="PROSITE" id="PS00356">
    <property type="entry name" value="HTH_LACI_1"/>
    <property type="match status" value="1"/>
</dbReference>
<dbReference type="EMBL" id="JACHMN010000002">
    <property type="protein sequence ID" value="MBB5869592.1"/>
    <property type="molecule type" value="Genomic_DNA"/>
</dbReference>
<dbReference type="AlphaFoldDB" id="A0A841BS89"/>
<feature type="domain" description="HTH lacI-type" evidence="4">
    <location>
        <begin position="5"/>
        <end position="59"/>
    </location>
</feature>
<dbReference type="Pfam" id="PF13377">
    <property type="entry name" value="Peripla_BP_3"/>
    <property type="match status" value="1"/>
</dbReference>
<evidence type="ECO:0000313" key="5">
    <source>
        <dbReference type="EMBL" id="MBB5869592.1"/>
    </source>
</evidence>
<dbReference type="PANTHER" id="PTHR30146">
    <property type="entry name" value="LACI-RELATED TRANSCRIPTIONAL REPRESSOR"/>
    <property type="match status" value="1"/>
</dbReference>
<name>A0A841BS89_9ACTN</name>
<dbReference type="CDD" id="cd06267">
    <property type="entry name" value="PBP1_LacI_sugar_binding-like"/>
    <property type="match status" value="1"/>
</dbReference>